<dbReference type="KEGG" id="sapp:SAC06_00895"/>
<sequence>MMVGSALILLVVVIPLVAAWMIGSGSPTRWVRVSVDQYHWSALRSARRRGLISIAVAAGAFLLALTSAGTGLGLGAALAPSVAVTAGLLVYAATPAAGKRVGTVRTASLEPRRWWSFVPPGPALLWGVAAVLLVGSVIWFGNTAVPDSFGLSRAFGRADGVGGSATAGPYPGWYYGVPIAIGALVLAVVTAVGIWRVSLWPALPGPTLEAADSRWRSRSCEVVLLLSAGSLWAQLAGIWFMGGQAIRSVAWSLSDPGSRLVAVGSVVALLGTLAALLTAVMVGAAIRRALALPAASLGTLVTDDHS</sequence>
<feature type="transmembrane region" description="Helical" evidence="1">
    <location>
        <begin position="222"/>
        <end position="241"/>
    </location>
</feature>
<feature type="transmembrane region" description="Helical" evidence="1">
    <location>
        <begin position="173"/>
        <end position="195"/>
    </location>
</feature>
<proteinExistence type="predicted"/>
<feature type="transmembrane region" description="Helical" evidence="1">
    <location>
        <begin position="114"/>
        <end position="140"/>
    </location>
</feature>
<feature type="transmembrane region" description="Helical" evidence="1">
    <location>
        <begin position="261"/>
        <end position="286"/>
    </location>
</feature>
<keyword evidence="1" id="KW-0472">Membrane</keyword>
<accession>A0AAU7V821</accession>
<organism evidence="2">
    <name type="scientific">Scrofimicrobium appendicitidis</name>
    <dbReference type="NCBI Taxonomy" id="3079930"/>
    <lineage>
        <taxon>Bacteria</taxon>
        <taxon>Bacillati</taxon>
        <taxon>Actinomycetota</taxon>
        <taxon>Actinomycetes</taxon>
        <taxon>Actinomycetales</taxon>
        <taxon>Actinomycetaceae</taxon>
        <taxon>Scrofimicrobium</taxon>
    </lineage>
</organism>
<dbReference type="EMBL" id="CP138335">
    <property type="protein sequence ID" value="XBW08149.1"/>
    <property type="molecule type" value="Genomic_DNA"/>
</dbReference>
<protein>
    <recommendedName>
        <fullName evidence="3">DUF1648 domain-containing protein</fullName>
    </recommendedName>
</protein>
<feature type="transmembrane region" description="Helical" evidence="1">
    <location>
        <begin position="6"/>
        <end position="23"/>
    </location>
</feature>
<keyword evidence="1" id="KW-1133">Transmembrane helix</keyword>
<gene>
    <name evidence="2" type="ORF">SAC06_00895</name>
</gene>
<dbReference type="RefSeq" id="WP_350258348.1">
    <property type="nucleotide sequence ID" value="NZ_CP138335.1"/>
</dbReference>
<keyword evidence="1" id="KW-0812">Transmembrane</keyword>
<name>A0AAU7V821_9ACTO</name>
<feature type="transmembrane region" description="Helical" evidence="1">
    <location>
        <begin position="74"/>
        <end position="93"/>
    </location>
</feature>
<evidence type="ECO:0000313" key="2">
    <source>
        <dbReference type="EMBL" id="XBW08149.1"/>
    </source>
</evidence>
<reference evidence="2" key="1">
    <citation type="submission" date="2023-11" db="EMBL/GenBank/DDBJ databases">
        <title>Scrofimicrobium hongkongense sp. nov., isolated from a patient with peritonitis.</title>
        <authorList>
            <person name="Lao H.Y."/>
            <person name="Wong A.Y.P."/>
            <person name="Ng T.L."/>
            <person name="Wong R.Y.L."/>
            <person name="Yau M.C.Y."/>
            <person name="Lam J.Y.W."/>
            <person name="Siu G.K.H."/>
        </authorList>
    </citation>
    <scope>NUCLEOTIDE SEQUENCE</scope>
    <source>
        <strain evidence="2">R131</strain>
    </source>
</reference>
<evidence type="ECO:0008006" key="3">
    <source>
        <dbReference type="Google" id="ProtNLM"/>
    </source>
</evidence>
<evidence type="ECO:0000256" key="1">
    <source>
        <dbReference type="SAM" id="Phobius"/>
    </source>
</evidence>
<feature type="transmembrane region" description="Helical" evidence="1">
    <location>
        <begin position="50"/>
        <end position="68"/>
    </location>
</feature>
<dbReference type="AlphaFoldDB" id="A0AAU7V821"/>